<evidence type="ECO:0000256" key="12">
    <source>
        <dbReference type="SAM" id="MobiDB-lite"/>
    </source>
</evidence>
<dbReference type="PROSITE" id="PS51882">
    <property type="entry name" value="G_ALPHA"/>
    <property type="match status" value="1"/>
</dbReference>
<feature type="binding site" evidence="10">
    <location>
        <begin position="239"/>
        <end position="242"/>
    </location>
    <ligand>
        <name>GTP</name>
        <dbReference type="ChEBI" id="CHEBI:37565"/>
    </ligand>
</feature>
<dbReference type="SUPFAM" id="SSF52540">
    <property type="entry name" value="P-loop containing nucleoside triphosphate hydrolases"/>
    <property type="match status" value="1"/>
</dbReference>
<keyword evidence="3 11" id="KW-0479">Metal-binding</keyword>
<evidence type="ECO:0000256" key="9">
    <source>
        <dbReference type="ARBA" id="ARBA00023288"/>
    </source>
</evidence>
<feature type="region of interest" description="Disordered" evidence="12">
    <location>
        <begin position="1"/>
        <end position="20"/>
    </location>
</feature>
<accession>A0A2C9JYT3</accession>
<dbReference type="STRING" id="6526.A0A2C9JYT3"/>
<keyword evidence="2" id="KW-0519">Myristate</keyword>
<dbReference type="GO" id="GO:0001664">
    <property type="term" value="F:G protein-coupled receptor binding"/>
    <property type="evidence" value="ECO:0007669"/>
    <property type="project" value="TreeGrafter"/>
</dbReference>
<dbReference type="FunFam" id="3.40.50.300:FF:003800">
    <property type="entry name" value="Guanine nucleotide-binding protein G(k) subunit alpha"/>
    <property type="match status" value="1"/>
</dbReference>
<dbReference type="Pfam" id="PF00503">
    <property type="entry name" value="G-alpha"/>
    <property type="match status" value="2"/>
</dbReference>
<dbReference type="Gene3D" id="3.40.50.300">
    <property type="entry name" value="P-loop containing nucleotide triphosphate hydrolases"/>
    <property type="match status" value="1"/>
</dbReference>
<dbReference type="GO" id="GO:0007188">
    <property type="term" value="P:adenylate cyclase-modulating G protein-coupled receptor signaling pathway"/>
    <property type="evidence" value="ECO:0007669"/>
    <property type="project" value="TreeGrafter"/>
</dbReference>
<feature type="binding site" evidence="11">
    <location>
        <position position="49"/>
    </location>
    <ligand>
        <name>Mg(2+)</name>
        <dbReference type="ChEBI" id="CHEBI:18420"/>
    </ligand>
</feature>
<dbReference type="GO" id="GO:0005834">
    <property type="term" value="C:heterotrimeric G-protein complex"/>
    <property type="evidence" value="ECO:0007669"/>
    <property type="project" value="TreeGrafter"/>
</dbReference>
<protein>
    <submittedName>
        <fullName evidence="13">Uncharacterized protein</fullName>
    </submittedName>
</protein>
<keyword evidence="5 11" id="KW-0460">Magnesium</keyword>
<evidence type="ECO:0000256" key="1">
    <source>
        <dbReference type="ARBA" id="ARBA00011356"/>
    </source>
</evidence>
<dbReference type="GO" id="GO:0031683">
    <property type="term" value="F:G-protein beta/gamma-subunit complex binding"/>
    <property type="evidence" value="ECO:0007669"/>
    <property type="project" value="InterPro"/>
</dbReference>
<dbReference type="SMART" id="SM00275">
    <property type="entry name" value="G_alpha"/>
    <property type="match status" value="1"/>
</dbReference>
<keyword evidence="4 10" id="KW-0547">Nucleotide-binding</keyword>
<name>A0A2C9JYT3_BIOGL</name>
<keyword evidence="8" id="KW-0807">Transducer</keyword>
<dbReference type="PANTHER" id="PTHR10218">
    <property type="entry name" value="GTP-BINDING PROTEIN ALPHA SUBUNIT"/>
    <property type="match status" value="1"/>
</dbReference>
<dbReference type="GO" id="GO:0003924">
    <property type="term" value="F:GTPase activity"/>
    <property type="evidence" value="ECO:0007669"/>
    <property type="project" value="InterPro"/>
</dbReference>
<evidence type="ECO:0000256" key="8">
    <source>
        <dbReference type="ARBA" id="ARBA00023224"/>
    </source>
</evidence>
<dbReference type="Proteomes" id="UP000076420">
    <property type="component" value="Unassembled WGS sequence"/>
</dbReference>
<evidence type="ECO:0000313" key="14">
    <source>
        <dbReference type="Proteomes" id="UP000076420"/>
    </source>
</evidence>
<dbReference type="OrthoDB" id="5817230at2759"/>
<dbReference type="AlphaFoldDB" id="A0A2C9JYT3"/>
<dbReference type="KEGG" id="bgt:106073354"/>
<dbReference type="GO" id="GO:0005737">
    <property type="term" value="C:cytoplasm"/>
    <property type="evidence" value="ECO:0007669"/>
    <property type="project" value="TreeGrafter"/>
</dbReference>
<keyword evidence="6 10" id="KW-0342">GTP-binding</keyword>
<evidence type="ECO:0000256" key="4">
    <source>
        <dbReference type="ARBA" id="ARBA00022741"/>
    </source>
</evidence>
<dbReference type="InterPro" id="IPR001019">
    <property type="entry name" value="Gprotein_alpha_su"/>
</dbReference>
<keyword evidence="9" id="KW-0449">Lipoprotein</keyword>
<dbReference type="EnsemblMetazoa" id="BGLB010214-RB">
    <property type="protein sequence ID" value="BGLB010214-PB"/>
    <property type="gene ID" value="BGLB010214"/>
</dbReference>
<dbReference type="PANTHER" id="PTHR10218:SF302">
    <property type="entry name" value="GUANINE NUCLEOTIDE-BINDING PROTEIN ALPHA-5 SUBUNIT"/>
    <property type="match status" value="1"/>
</dbReference>
<evidence type="ECO:0000256" key="6">
    <source>
        <dbReference type="ARBA" id="ARBA00023134"/>
    </source>
</evidence>
<dbReference type="VEuPathDB" id="VectorBase:BGLB010214"/>
<dbReference type="VEuPathDB" id="VectorBase:BGLAX_029406"/>
<evidence type="ECO:0000256" key="2">
    <source>
        <dbReference type="ARBA" id="ARBA00022707"/>
    </source>
</evidence>
<dbReference type="InterPro" id="IPR011025">
    <property type="entry name" value="GproteinA_insert"/>
</dbReference>
<sequence>MGVNISAHDMEQAARRRSKTIDDGLEAERLRQARTVKVLMLGLSGAGKSTLAKQVRMIHEKGFADKEKALYREIVRQNIVTAILGVLHEMEIHGIQFPTEELKQTAHSIKDRLKSSDSHKAVVDMRHSLAVLTSQKTLKDFMDTYLDVEICQLNHYHIADKCHVINRLCDVDGHCTVKKKWLQNFENVSAILFTVALSSYDARSKDQDEQTELHDALSVFTTVSEYDGFRKSPIILFLNKKDIFQQKLKKVPLTVAFPDYKGTNEFNEACLFVQSKFESCMGDTTDRLTVHITNATDTPSIRSVFDSSLAVVLDQA</sequence>
<evidence type="ECO:0000256" key="7">
    <source>
        <dbReference type="ARBA" id="ARBA00023139"/>
    </source>
</evidence>
<evidence type="ECO:0000313" key="13">
    <source>
        <dbReference type="EnsemblMetazoa" id="BGLB010214-PB"/>
    </source>
</evidence>
<dbReference type="InterPro" id="IPR027417">
    <property type="entry name" value="P-loop_NTPase"/>
</dbReference>
<dbReference type="GO" id="GO:0046872">
    <property type="term" value="F:metal ion binding"/>
    <property type="evidence" value="ECO:0007669"/>
    <property type="project" value="UniProtKB-KW"/>
</dbReference>
<keyword evidence="7" id="KW-0564">Palmitate</keyword>
<dbReference type="PRINTS" id="PR00318">
    <property type="entry name" value="GPROTEINA"/>
</dbReference>
<evidence type="ECO:0000256" key="11">
    <source>
        <dbReference type="PIRSR" id="PIRSR601019-2"/>
    </source>
</evidence>
<reference evidence="13" key="1">
    <citation type="submission" date="2020-05" db="UniProtKB">
        <authorList>
            <consortium name="EnsemblMetazoa"/>
        </authorList>
    </citation>
    <scope>IDENTIFICATION</scope>
    <source>
        <strain evidence="13">BB02</strain>
    </source>
</reference>
<dbReference type="Gene3D" id="1.10.400.10">
    <property type="entry name" value="GI Alpha 1, domain 2-like"/>
    <property type="match status" value="1"/>
</dbReference>
<feature type="binding site" evidence="10">
    <location>
        <position position="295"/>
    </location>
    <ligand>
        <name>GTP</name>
        <dbReference type="ChEBI" id="CHEBI:37565"/>
    </ligand>
</feature>
<evidence type="ECO:0000256" key="5">
    <source>
        <dbReference type="ARBA" id="ARBA00022842"/>
    </source>
</evidence>
<comment type="subunit">
    <text evidence="1">G proteins are composed of 3 units; alpha, beta and gamma. The alpha chain contains the guanine nucleotide binding site.</text>
</comment>
<proteinExistence type="predicted"/>
<evidence type="ECO:0000256" key="10">
    <source>
        <dbReference type="PIRSR" id="PIRSR601019-1"/>
    </source>
</evidence>
<feature type="compositionally biased region" description="Basic and acidic residues" evidence="12">
    <location>
        <begin position="8"/>
        <end position="20"/>
    </location>
</feature>
<gene>
    <name evidence="13" type="primary">106073354</name>
</gene>
<dbReference type="GO" id="GO:0005525">
    <property type="term" value="F:GTP binding"/>
    <property type="evidence" value="ECO:0007669"/>
    <property type="project" value="UniProtKB-KW"/>
</dbReference>
<organism evidence="13 14">
    <name type="scientific">Biomphalaria glabrata</name>
    <name type="common">Bloodfluke planorb</name>
    <name type="synonym">Freshwater snail</name>
    <dbReference type="NCBI Taxonomy" id="6526"/>
    <lineage>
        <taxon>Eukaryota</taxon>
        <taxon>Metazoa</taxon>
        <taxon>Spiralia</taxon>
        <taxon>Lophotrochozoa</taxon>
        <taxon>Mollusca</taxon>
        <taxon>Gastropoda</taxon>
        <taxon>Heterobranchia</taxon>
        <taxon>Euthyneura</taxon>
        <taxon>Panpulmonata</taxon>
        <taxon>Hygrophila</taxon>
        <taxon>Lymnaeoidea</taxon>
        <taxon>Planorbidae</taxon>
        <taxon>Biomphalaria</taxon>
    </lineage>
</organism>
<evidence type="ECO:0000256" key="3">
    <source>
        <dbReference type="ARBA" id="ARBA00022723"/>
    </source>
</evidence>